<dbReference type="AlphaFoldDB" id="A0A067K0G2"/>
<dbReference type="Pfam" id="PF13639">
    <property type="entry name" value="zf-RING_2"/>
    <property type="match status" value="1"/>
</dbReference>
<accession>A0A067K0G2</accession>
<dbReference type="PANTHER" id="PTHR47344:SF1">
    <property type="entry name" value="RING ZINC FINGER PROTEIN-RELATED"/>
    <property type="match status" value="1"/>
</dbReference>
<dbReference type="InterPro" id="IPR001841">
    <property type="entry name" value="Znf_RING"/>
</dbReference>
<dbReference type="Gene3D" id="3.30.40.10">
    <property type="entry name" value="Zinc/RING finger domain, C3HC4 (zinc finger)"/>
    <property type="match status" value="1"/>
</dbReference>
<dbReference type="KEGG" id="jcu:105642928"/>
<feature type="coiled-coil region" evidence="2">
    <location>
        <begin position="247"/>
        <end position="281"/>
    </location>
</feature>
<dbReference type="SMART" id="SM00184">
    <property type="entry name" value="RING"/>
    <property type="match status" value="1"/>
</dbReference>
<dbReference type="GO" id="GO:0008270">
    <property type="term" value="F:zinc ion binding"/>
    <property type="evidence" value="ECO:0007669"/>
    <property type="project" value="UniProtKB-KW"/>
</dbReference>
<dbReference type="SUPFAM" id="SSF57850">
    <property type="entry name" value="RING/U-box"/>
    <property type="match status" value="1"/>
</dbReference>
<keyword evidence="1" id="KW-0479">Metal-binding</keyword>
<dbReference type="CDD" id="cd16448">
    <property type="entry name" value="RING-H2"/>
    <property type="match status" value="1"/>
</dbReference>
<dbReference type="EMBL" id="KK914782">
    <property type="protein sequence ID" value="KDP28563.1"/>
    <property type="molecule type" value="Genomic_DNA"/>
</dbReference>
<keyword evidence="5" id="KW-1185">Reference proteome</keyword>
<proteinExistence type="predicted"/>
<evidence type="ECO:0000259" key="3">
    <source>
        <dbReference type="PROSITE" id="PS50089"/>
    </source>
</evidence>
<keyword evidence="1" id="KW-0863">Zinc-finger</keyword>
<evidence type="ECO:0000256" key="1">
    <source>
        <dbReference type="PROSITE-ProRule" id="PRU00175"/>
    </source>
</evidence>
<dbReference type="Proteomes" id="UP000027138">
    <property type="component" value="Unassembled WGS sequence"/>
</dbReference>
<sequence length="577" mass="64245">MVINGNFFAKTICSICYEDLKPSLEDLQAISICGHVFHELCLQQWFEYCSKSNKCSCPVCKQSCMGNNVARLYFQSVEDQNEPSVSQKVIDCEDDPELLRGEVRRLAVKVSGLTTNLECQRKEIKQLNEELFLCKDQLKKEIILRNDVMEQKTSIQRLLLSKSEELDTQKLQCLRLQDRNMALAKELAALKLVSDLNLEEDEISKLASFGNEANCKDTIDVLRKSLIIRNKSYKQLMAKCNQLGRGEARSGQKLERAKEKIAKLKTKVQELEMIVEVKDNEALRALKDSKKGHCKEVNANDTTAGPNAFYLSYFSSVDQKEKHFKSEVKLDQTKNSNSDLGNFDILNDLGSNSTKEWAAIVALNKERDTCFLIDEAAPEFPTVHVLSDTNSKHSTSEDVKSTLPKSEAVSSINSKAKVSGLTYQNGMFGLRACSNSDKGDPLAATDEEVTLLHDDEKHFQSMLNIKKESPSLNSLSKPGDMCFSSGLLGPDGTNRYLGKWCKRGQSKRSVTLEGASTGSGDLIAVGSDGRGGRIKVLRSLNQSLLDSKQNSAAAKRCKYGAKASNLQIEHFFSKTTH</sequence>
<dbReference type="OrthoDB" id="8062037at2759"/>
<keyword evidence="2" id="KW-0175">Coiled coil</keyword>
<feature type="domain" description="RING-type" evidence="3">
    <location>
        <begin position="13"/>
        <end position="61"/>
    </location>
</feature>
<organism evidence="4 5">
    <name type="scientific">Jatropha curcas</name>
    <name type="common">Barbados nut</name>
    <dbReference type="NCBI Taxonomy" id="180498"/>
    <lineage>
        <taxon>Eukaryota</taxon>
        <taxon>Viridiplantae</taxon>
        <taxon>Streptophyta</taxon>
        <taxon>Embryophyta</taxon>
        <taxon>Tracheophyta</taxon>
        <taxon>Spermatophyta</taxon>
        <taxon>Magnoliopsida</taxon>
        <taxon>eudicotyledons</taxon>
        <taxon>Gunneridae</taxon>
        <taxon>Pentapetalae</taxon>
        <taxon>rosids</taxon>
        <taxon>fabids</taxon>
        <taxon>Malpighiales</taxon>
        <taxon>Euphorbiaceae</taxon>
        <taxon>Crotonoideae</taxon>
        <taxon>Jatropheae</taxon>
        <taxon>Jatropha</taxon>
    </lineage>
</organism>
<dbReference type="InterPro" id="IPR013083">
    <property type="entry name" value="Znf_RING/FYVE/PHD"/>
</dbReference>
<dbReference type="PROSITE" id="PS50089">
    <property type="entry name" value="ZF_RING_2"/>
    <property type="match status" value="1"/>
</dbReference>
<reference evidence="4 5" key="1">
    <citation type="journal article" date="2014" name="PLoS ONE">
        <title>Global Analysis of Gene Expression Profiles in Physic Nut (Jatropha curcas L.) Seedlings Exposed to Salt Stress.</title>
        <authorList>
            <person name="Zhang L."/>
            <person name="Zhang C."/>
            <person name="Wu P."/>
            <person name="Chen Y."/>
            <person name="Li M."/>
            <person name="Jiang H."/>
            <person name="Wu G."/>
        </authorList>
    </citation>
    <scope>NUCLEOTIDE SEQUENCE [LARGE SCALE GENOMIC DNA]</scope>
    <source>
        <strain evidence="5">cv. GZQX0401</strain>
        <tissue evidence="4">Young leaves</tissue>
    </source>
</reference>
<evidence type="ECO:0000313" key="5">
    <source>
        <dbReference type="Proteomes" id="UP000027138"/>
    </source>
</evidence>
<feature type="coiled-coil region" evidence="2">
    <location>
        <begin position="110"/>
        <end position="137"/>
    </location>
</feature>
<name>A0A067K0G2_JATCU</name>
<evidence type="ECO:0000256" key="2">
    <source>
        <dbReference type="SAM" id="Coils"/>
    </source>
</evidence>
<dbReference type="STRING" id="180498.A0A067K0G2"/>
<protein>
    <recommendedName>
        <fullName evidence="3">RING-type domain-containing protein</fullName>
    </recommendedName>
</protein>
<keyword evidence="1" id="KW-0862">Zinc</keyword>
<gene>
    <name evidence="4" type="ORF">JCGZ_14334</name>
</gene>
<dbReference type="PANTHER" id="PTHR47344">
    <property type="entry name" value="RING ZINC FINGER PROTEIN-RELATED"/>
    <property type="match status" value="1"/>
</dbReference>
<evidence type="ECO:0000313" key="4">
    <source>
        <dbReference type="EMBL" id="KDP28563.1"/>
    </source>
</evidence>